<sequence length="66" mass="7623">MLIGFSKLRFRTCFSWQDADSQDRLALEKGDASRPFSWAPRRHQGTIARMQDLKTHVTHQSASFQA</sequence>
<dbReference type="EMBL" id="JBHEGD010000002">
    <property type="protein sequence ID" value="MFH6601330.1"/>
    <property type="molecule type" value="Genomic_DNA"/>
</dbReference>
<dbReference type="Proteomes" id="UP001609932">
    <property type="component" value="Unassembled WGS sequence"/>
</dbReference>
<protein>
    <recommendedName>
        <fullName evidence="3">Transposase</fullName>
    </recommendedName>
</protein>
<gene>
    <name evidence="1" type="ORF">ACEVAQ_21760</name>
</gene>
<evidence type="ECO:0000313" key="1">
    <source>
        <dbReference type="EMBL" id="MFH6601330.1"/>
    </source>
</evidence>
<reference evidence="1 2" key="1">
    <citation type="submission" date="2024-09" db="EMBL/GenBank/DDBJ databases">
        <title>Elucidation of the Bokeelamides from Bacteria Associated with Moon Snail Egg Collars.</title>
        <authorList>
            <person name="Campbell R."/>
            <person name="Piedl K."/>
            <person name="Mevers E."/>
        </authorList>
    </citation>
    <scope>NUCLEOTIDE SEQUENCE [LARGE SCALE GENOMIC DNA]</scope>
    <source>
        <strain evidence="1 2">EM133</strain>
    </source>
</reference>
<name>A0ABW7MIZ9_9GAMM</name>
<evidence type="ECO:0000313" key="2">
    <source>
        <dbReference type="Proteomes" id="UP001609932"/>
    </source>
</evidence>
<dbReference type="RefSeq" id="WP_134677477.1">
    <property type="nucleotide sequence ID" value="NZ_JAYKKD010000005.1"/>
</dbReference>
<keyword evidence="2" id="KW-1185">Reference proteome</keyword>
<evidence type="ECO:0008006" key="3">
    <source>
        <dbReference type="Google" id="ProtNLM"/>
    </source>
</evidence>
<comment type="caution">
    <text evidence="1">The sequence shown here is derived from an EMBL/GenBank/DDBJ whole genome shotgun (WGS) entry which is preliminary data.</text>
</comment>
<organism evidence="1 2">
    <name type="scientific">Ectopseudomonas khazarica</name>
    <dbReference type="NCBI Taxonomy" id="2502979"/>
    <lineage>
        <taxon>Bacteria</taxon>
        <taxon>Pseudomonadati</taxon>
        <taxon>Pseudomonadota</taxon>
        <taxon>Gammaproteobacteria</taxon>
        <taxon>Pseudomonadales</taxon>
        <taxon>Pseudomonadaceae</taxon>
        <taxon>Ectopseudomonas</taxon>
    </lineage>
</organism>
<proteinExistence type="predicted"/>
<accession>A0ABW7MIZ9</accession>